<dbReference type="EMBL" id="BMEQ01000002">
    <property type="protein sequence ID" value="GGG45908.1"/>
    <property type="molecule type" value="Genomic_DNA"/>
</dbReference>
<organism evidence="2 3">
    <name type="scientific">Kocuria dechangensis</name>
    <dbReference type="NCBI Taxonomy" id="1176249"/>
    <lineage>
        <taxon>Bacteria</taxon>
        <taxon>Bacillati</taxon>
        <taxon>Actinomycetota</taxon>
        <taxon>Actinomycetes</taxon>
        <taxon>Micrococcales</taxon>
        <taxon>Micrococcaceae</taxon>
        <taxon>Kocuria</taxon>
    </lineage>
</organism>
<evidence type="ECO:0000256" key="1">
    <source>
        <dbReference type="SAM" id="MobiDB-lite"/>
    </source>
</evidence>
<protein>
    <submittedName>
        <fullName evidence="2">Uncharacterized protein</fullName>
    </submittedName>
</protein>
<evidence type="ECO:0000313" key="3">
    <source>
        <dbReference type="Proteomes" id="UP000638848"/>
    </source>
</evidence>
<evidence type="ECO:0000313" key="2">
    <source>
        <dbReference type="EMBL" id="GGG45908.1"/>
    </source>
</evidence>
<dbReference type="AlphaFoldDB" id="A0A917GHK0"/>
<name>A0A917GHK0_9MICC</name>
<dbReference type="Proteomes" id="UP000638848">
    <property type="component" value="Unassembled WGS sequence"/>
</dbReference>
<feature type="compositionally biased region" description="Polar residues" evidence="1">
    <location>
        <begin position="80"/>
        <end position="90"/>
    </location>
</feature>
<feature type="region of interest" description="Disordered" evidence="1">
    <location>
        <begin position="75"/>
        <end position="96"/>
    </location>
</feature>
<reference evidence="2" key="2">
    <citation type="submission" date="2020-09" db="EMBL/GenBank/DDBJ databases">
        <authorList>
            <person name="Sun Q."/>
            <person name="Zhou Y."/>
        </authorList>
    </citation>
    <scope>NUCLEOTIDE SEQUENCE</scope>
    <source>
        <strain evidence="2">CGMCC 1.12187</strain>
    </source>
</reference>
<accession>A0A917GHK0</accession>
<proteinExistence type="predicted"/>
<keyword evidence="3" id="KW-1185">Reference proteome</keyword>
<comment type="caution">
    <text evidence="2">The sequence shown here is derived from an EMBL/GenBank/DDBJ whole genome shotgun (WGS) entry which is preliminary data.</text>
</comment>
<reference evidence="2" key="1">
    <citation type="journal article" date="2014" name="Int. J. Syst. Evol. Microbiol.">
        <title>Complete genome sequence of Corynebacterium casei LMG S-19264T (=DSM 44701T), isolated from a smear-ripened cheese.</title>
        <authorList>
            <consortium name="US DOE Joint Genome Institute (JGI-PGF)"/>
            <person name="Walter F."/>
            <person name="Albersmeier A."/>
            <person name="Kalinowski J."/>
            <person name="Ruckert C."/>
        </authorList>
    </citation>
    <scope>NUCLEOTIDE SEQUENCE</scope>
    <source>
        <strain evidence="2">CGMCC 1.12187</strain>
    </source>
</reference>
<sequence length="198" mass="21282">MEAAPWGCRLFLAGVAGASTCPEGIGSGGRERCAKRLVGARTAGMCGVAEGTARMFSLAGGSTVWSAAVLPCGRDRSADGTGTTTPPSQENHPRQAMRQKERLMNHRSAHPVQPWDPLDLPDAQEIYLEPTTGFPSDLSHMALWELQVLHSRLCRQLNRDHLHRVGGPHPVTMARYCKVVFALDARAGVLGSVPPARP</sequence>
<gene>
    <name evidence="2" type="ORF">GCM10011374_05250</name>
</gene>